<dbReference type="GO" id="GO:0015628">
    <property type="term" value="P:protein secretion by the type II secretion system"/>
    <property type="evidence" value="ECO:0007669"/>
    <property type="project" value="InterPro"/>
</dbReference>
<evidence type="ECO:0000256" key="11">
    <source>
        <dbReference type="SAM" id="Phobius"/>
    </source>
</evidence>
<dbReference type="InterPro" id="IPR022346">
    <property type="entry name" value="T2SS_GspH"/>
</dbReference>
<dbReference type="RefSeq" id="WP_203389295.1">
    <property type="nucleotide sequence ID" value="NZ_CP064781.1"/>
</dbReference>
<keyword evidence="3" id="KW-1003">Cell membrane</keyword>
<evidence type="ECO:0000256" key="5">
    <source>
        <dbReference type="ARBA" id="ARBA00022519"/>
    </source>
</evidence>
<feature type="transmembrane region" description="Helical" evidence="11">
    <location>
        <begin position="12"/>
        <end position="30"/>
    </location>
</feature>
<accession>A0A974SSP5</accession>
<dbReference type="KEGG" id="ares:IWH25_17045"/>
<comment type="similarity">
    <text evidence="9">Belongs to the GSP H family.</text>
</comment>
<dbReference type="InterPro" id="IPR012902">
    <property type="entry name" value="N_methyl_site"/>
</dbReference>
<evidence type="ECO:0000256" key="9">
    <source>
        <dbReference type="ARBA" id="ARBA00025772"/>
    </source>
</evidence>
<evidence type="ECO:0000313" key="14">
    <source>
        <dbReference type="Proteomes" id="UP000663444"/>
    </source>
</evidence>
<keyword evidence="5" id="KW-0997">Cell inner membrane</keyword>
<evidence type="ECO:0000256" key="8">
    <source>
        <dbReference type="ARBA" id="ARBA00023136"/>
    </source>
</evidence>
<organism evidence="13 14">
    <name type="scientific">Azospira restricta</name>
    <dbReference type="NCBI Taxonomy" id="404405"/>
    <lineage>
        <taxon>Bacteria</taxon>
        <taxon>Pseudomonadati</taxon>
        <taxon>Pseudomonadota</taxon>
        <taxon>Betaproteobacteria</taxon>
        <taxon>Rhodocyclales</taxon>
        <taxon>Rhodocyclaceae</taxon>
        <taxon>Azospira</taxon>
    </lineage>
</organism>
<name>A0A974SSP5_9RHOO</name>
<comment type="subcellular location">
    <subcellularLocation>
        <location evidence="1">Cell inner membrane</location>
        <topology evidence="1">Single-pass membrane protein</topology>
    </subcellularLocation>
</comment>
<dbReference type="GO" id="GO:0015627">
    <property type="term" value="C:type II protein secretion system complex"/>
    <property type="evidence" value="ECO:0007669"/>
    <property type="project" value="InterPro"/>
</dbReference>
<dbReference type="Pfam" id="PF12019">
    <property type="entry name" value="GspH"/>
    <property type="match status" value="1"/>
</dbReference>
<evidence type="ECO:0000256" key="10">
    <source>
        <dbReference type="ARBA" id="ARBA00030775"/>
    </source>
</evidence>
<evidence type="ECO:0000256" key="7">
    <source>
        <dbReference type="ARBA" id="ARBA00022989"/>
    </source>
</evidence>
<keyword evidence="6 11" id="KW-0812">Transmembrane</keyword>
<dbReference type="GO" id="GO:0005886">
    <property type="term" value="C:plasma membrane"/>
    <property type="evidence" value="ECO:0007669"/>
    <property type="project" value="UniProtKB-SubCell"/>
</dbReference>
<dbReference type="NCBIfam" id="TIGR02532">
    <property type="entry name" value="IV_pilin_GFxxxE"/>
    <property type="match status" value="1"/>
</dbReference>
<reference evidence="13" key="1">
    <citation type="submission" date="2020-11" db="EMBL/GenBank/DDBJ databases">
        <title>Azospira restricta DSM 18626 genome sequence.</title>
        <authorList>
            <person name="Moe W.M."/>
        </authorList>
    </citation>
    <scope>NUCLEOTIDE SEQUENCE</scope>
    <source>
        <strain evidence="13">DSM 18626</strain>
    </source>
</reference>
<dbReference type="Pfam" id="PF07963">
    <property type="entry name" value="N_methyl"/>
    <property type="match status" value="1"/>
</dbReference>
<evidence type="ECO:0000313" key="13">
    <source>
        <dbReference type="EMBL" id="QRJ65785.1"/>
    </source>
</evidence>
<dbReference type="InterPro" id="IPR045584">
    <property type="entry name" value="Pilin-like"/>
</dbReference>
<keyword evidence="14" id="KW-1185">Reference proteome</keyword>
<proteinExistence type="inferred from homology"/>
<evidence type="ECO:0000256" key="3">
    <source>
        <dbReference type="ARBA" id="ARBA00022475"/>
    </source>
</evidence>
<dbReference type="Proteomes" id="UP000663444">
    <property type="component" value="Chromosome"/>
</dbReference>
<protein>
    <recommendedName>
        <fullName evidence="2">Type II secretion system protein H</fullName>
    </recommendedName>
    <alternativeName>
        <fullName evidence="10">General secretion pathway protein H</fullName>
    </alternativeName>
</protein>
<evidence type="ECO:0000256" key="6">
    <source>
        <dbReference type="ARBA" id="ARBA00022692"/>
    </source>
</evidence>
<dbReference type="SUPFAM" id="SSF54523">
    <property type="entry name" value="Pili subunits"/>
    <property type="match status" value="1"/>
</dbReference>
<gene>
    <name evidence="13" type="ORF">IWH25_17045</name>
</gene>
<evidence type="ECO:0000256" key="2">
    <source>
        <dbReference type="ARBA" id="ARBA00021549"/>
    </source>
</evidence>
<dbReference type="Gene3D" id="3.30.700.10">
    <property type="entry name" value="Glycoprotein, Type 4 Pilin"/>
    <property type="match status" value="1"/>
</dbReference>
<dbReference type="PROSITE" id="PS00409">
    <property type="entry name" value="PROKAR_NTER_METHYL"/>
    <property type="match status" value="1"/>
</dbReference>
<evidence type="ECO:0000256" key="4">
    <source>
        <dbReference type="ARBA" id="ARBA00022481"/>
    </source>
</evidence>
<feature type="domain" description="General secretion pathway GspH" evidence="12">
    <location>
        <begin position="42"/>
        <end position="187"/>
    </location>
</feature>
<evidence type="ECO:0000259" key="12">
    <source>
        <dbReference type="Pfam" id="PF12019"/>
    </source>
</evidence>
<dbReference type="EMBL" id="CP064781">
    <property type="protein sequence ID" value="QRJ65785.1"/>
    <property type="molecule type" value="Genomic_DNA"/>
</dbReference>
<keyword evidence="8 11" id="KW-0472">Membrane</keyword>
<keyword evidence="7 11" id="KW-1133">Transmembrane helix</keyword>
<evidence type="ECO:0000256" key="1">
    <source>
        <dbReference type="ARBA" id="ARBA00004377"/>
    </source>
</evidence>
<keyword evidence="4" id="KW-0488">Methylation</keyword>
<sequence>MHGDRGFSLVELSVVVAIIGLLMAIGFPSFQTWLRNVQIRNAAESLQNGLQFARMEALRRNERVSFWMVSSTNPRILDDGCLRSADGVSWVVSRDNPASACAAEVSETVVPRIIQKKAGGEGSPDVTVGAADAGGAATSCITFNGFGRIETACADAAASQPLARVVFASAQADANVRNLEVRVSAGGLIRMCDPAVSAASDPRKC</sequence>
<dbReference type="AlphaFoldDB" id="A0A974SSP5"/>